<keyword evidence="2" id="KW-1185">Reference proteome</keyword>
<accession>A0A1H7ACF5</accession>
<name>A0A1H7ACF5_9FIRM</name>
<dbReference type="EMBL" id="FNZK01000011">
    <property type="protein sequence ID" value="SEJ59550.1"/>
    <property type="molecule type" value="Genomic_DNA"/>
</dbReference>
<reference evidence="1 2" key="1">
    <citation type="submission" date="2016-10" db="EMBL/GenBank/DDBJ databases">
        <authorList>
            <person name="de Groot N.N."/>
        </authorList>
    </citation>
    <scope>NUCLEOTIDE SEQUENCE [LARGE SCALE GENOMIC DNA]</scope>
    <source>
        <strain evidence="1 2">DSM 2179</strain>
    </source>
</reference>
<proteinExistence type="predicted"/>
<organism evidence="1 2">
    <name type="scientific">Propionispira arboris</name>
    <dbReference type="NCBI Taxonomy" id="84035"/>
    <lineage>
        <taxon>Bacteria</taxon>
        <taxon>Bacillati</taxon>
        <taxon>Bacillota</taxon>
        <taxon>Negativicutes</taxon>
        <taxon>Selenomonadales</taxon>
        <taxon>Selenomonadaceae</taxon>
        <taxon>Propionispira</taxon>
    </lineage>
</organism>
<evidence type="ECO:0000313" key="1">
    <source>
        <dbReference type="EMBL" id="SEJ59550.1"/>
    </source>
</evidence>
<dbReference type="Proteomes" id="UP000199662">
    <property type="component" value="Unassembled WGS sequence"/>
</dbReference>
<gene>
    <name evidence="1" type="ORF">SAMN05660742_11162</name>
</gene>
<dbReference type="AlphaFoldDB" id="A0A1H7ACF5"/>
<protein>
    <submittedName>
        <fullName evidence="1">Uncharacterized protein</fullName>
    </submittedName>
</protein>
<sequence length="42" mass="4824">MSMKVLEVNKLMISASELLQELNEAVFMDEIRDTLSLIIELI</sequence>
<dbReference type="STRING" id="84035.SAMN05660742_11162"/>
<evidence type="ECO:0000313" key="2">
    <source>
        <dbReference type="Proteomes" id="UP000199662"/>
    </source>
</evidence>